<name>A0A0L9UG64_PHAAN</name>
<protein>
    <recommendedName>
        <fullName evidence="6">PUM-HD domain-containing protein</fullName>
    </recommendedName>
</protein>
<dbReference type="CDD" id="cd07920">
    <property type="entry name" value="Pumilio"/>
    <property type="match status" value="1"/>
</dbReference>
<dbReference type="Proteomes" id="UP000053144">
    <property type="component" value="Chromosome 4"/>
</dbReference>
<dbReference type="GO" id="GO:0006417">
    <property type="term" value="P:regulation of translation"/>
    <property type="evidence" value="ECO:0007669"/>
    <property type="project" value="UniProtKB-KW"/>
</dbReference>
<feature type="repeat" description="Pumilio" evidence="5">
    <location>
        <begin position="520"/>
        <end position="555"/>
    </location>
</feature>
<dbReference type="Pfam" id="PF00806">
    <property type="entry name" value="PUF"/>
    <property type="match status" value="8"/>
</dbReference>
<dbReference type="PROSITE" id="PS50302">
    <property type="entry name" value="PUM"/>
    <property type="match status" value="6"/>
</dbReference>
<dbReference type="GO" id="GO:0003729">
    <property type="term" value="F:mRNA binding"/>
    <property type="evidence" value="ECO:0007669"/>
    <property type="project" value="TreeGrafter"/>
</dbReference>
<dbReference type="Gramene" id="KOM41701">
    <property type="protein sequence ID" value="KOM41701"/>
    <property type="gene ID" value="LR48_Vigan04g189900"/>
</dbReference>
<gene>
    <name evidence="7" type="ORF">LR48_Vigan04g189900</name>
</gene>
<dbReference type="InterPro" id="IPR033133">
    <property type="entry name" value="PUM-HD"/>
</dbReference>
<evidence type="ECO:0000256" key="3">
    <source>
        <dbReference type="ARBA" id="ARBA00022884"/>
    </source>
</evidence>
<proteinExistence type="predicted"/>
<feature type="repeat" description="Pumilio" evidence="5">
    <location>
        <begin position="484"/>
        <end position="519"/>
    </location>
</feature>
<evidence type="ECO:0000256" key="4">
    <source>
        <dbReference type="ARBA" id="ARBA00058490"/>
    </source>
</evidence>
<evidence type="ECO:0000256" key="2">
    <source>
        <dbReference type="ARBA" id="ARBA00022845"/>
    </source>
</evidence>
<reference evidence="8" key="1">
    <citation type="journal article" date="2015" name="Proc. Natl. Acad. Sci. U.S.A.">
        <title>Genome sequencing of adzuki bean (Vigna angularis) provides insight into high starch and low fat accumulation and domestication.</title>
        <authorList>
            <person name="Yang K."/>
            <person name="Tian Z."/>
            <person name="Chen C."/>
            <person name="Luo L."/>
            <person name="Zhao B."/>
            <person name="Wang Z."/>
            <person name="Yu L."/>
            <person name="Li Y."/>
            <person name="Sun Y."/>
            <person name="Li W."/>
            <person name="Chen Y."/>
            <person name="Li Y."/>
            <person name="Zhang Y."/>
            <person name="Ai D."/>
            <person name="Zhao J."/>
            <person name="Shang C."/>
            <person name="Ma Y."/>
            <person name="Wu B."/>
            <person name="Wang M."/>
            <person name="Gao L."/>
            <person name="Sun D."/>
            <person name="Zhang P."/>
            <person name="Guo F."/>
            <person name="Wang W."/>
            <person name="Li Y."/>
            <person name="Wang J."/>
            <person name="Varshney R.K."/>
            <person name="Wang J."/>
            <person name="Ling H.Q."/>
            <person name="Wan P."/>
        </authorList>
    </citation>
    <scope>NUCLEOTIDE SEQUENCE</scope>
    <source>
        <strain evidence="8">cv. Jingnong 6</strain>
    </source>
</reference>
<feature type="repeat" description="Pumilio" evidence="5">
    <location>
        <begin position="408"/>
        <end position="444"/>
    </location>
</feature>
<dbReference type="PANTHER" id="PTHR12537:SF138">
    <property type="entry name" value="PUMILIO HOMOLOG 7, CHLOROPLASTIC-RELATED"/>
    <property type="match status" value="1"/>
</dbReference>
<evidence type="ECO:0000313" key="7">
    <source>
        <dbReference type="EMBL" id="KOM41701.1"/>
    </source>
</evidence>
<dbReference type="InterPro" id="IPR001313">
    <property type="entry name" value="Pumilio_RNA-bd_rpt"/>
</dbReference>
<dbReference type="AlphaFoldDB" id="A0A0L9UG64"/>
<dbReference type="FunFam" id="1.25.10.10:FF:000237">
    <property type="entry name" value="Pumilio homolog 9"/>
    <property type="match status" value="1"/>
</dbReference>
<evidence type="ECO:0000256" key="5">
    <source>
        <dbReference type="PROSITE-ProRule" id="PRU00317"/>
    </source>
</evidence>
<dbReference type="PANTHER" id="PTHR12537">
    <property type="entry name" value="RNA BINDING PROTEIN PUMILIO-RELATED"/>
    <property type="match status" value="1"/>
</dbReference>
<keyword evidence="3" id="KW-0694">RNA-binding</keyword>
<dbReference type="OMA" id="PYHHHVN"/>
<organism evidence="7 8">
    <name type="scientific">Phaseolus angularis</name>
    <name type="common">Azuki bean</name>
    <name type="synonym">Vigna angularis</name>
    <dbReference type="NCBI Taxonomy" id="3914"/>
    <lineage>
        <taxon>Eukaryota</taxon>
        <taxon>Viridiplantae</taxon>
        <taxon>Streptophyta</taxon>
        <taxon>Embryophyta</taxon>
        <taxon>Tracheophyta</taxon>
        <taxon>Spermatophyta</taxon>
        <taxon>Magnoliopsida</taxon>
        <taxon>eudicotyledons</taxon>
        <taxon>Gunneridae</taxon>
        <taxon>Pentapetalae</taxon>
        <taxon>rosids</taxon>
        <taxon>fabids</taxon>
        <taxon>Fabales</taxon>
        <taxon>Fabaceae</taxon>
        <taxon>Papilionoideae</taxon>
        <taxon>50 kb inversion clade</taxon>
        <taxon>NPAAA clade</taxon>
        <taxon>indigoferoid/millettioid clade</taxon>
        <taxon>Phaseoleae</taxon>
        <taxon>Vigna</taxon>
    </lineage>
</organism>
<dbReference type="InterPro" id="IPR011989">
    <property type="entry name" value="ARM-like"/>
</dbReference>
<comment type="function">
    <text evidence="4">Sequence-specific RNA-binding protein that regulates translation and mRNA stability by binding the 3'-UTR of target mRNAs.</text>
</comment>
<dbReference type="SMART" id="SM00025">
    <property type="entry name" value="Pumilio"/>
    <property type="match status" value="8"/>
</dbReference>
<evidence type="ECO:0000313" key="8">
    <source>
        <dbReference type="Proteomes" id="UP000053144"/>
    </source>
</evidence>
<dbReference type="InterPro" id="IPR033712">
    <property type="entry name" value="Pumilio_RNA-bd"/>
</dbReference>
<evidence type="ECO:0000259" key="6">
    <source>
        <dbReference type="PROSITE" id="PS50303"/>
    </source>
</evidence>
<dbReference type="EMBL" id="CM003374">
    <property type="protein sequence ID" value="KOM41701.1"/>
    <property type="molecule type" value="Genomic_DNA"/>
</dbReference>
<feature type="repeat" description="Pumilio" evidence="5">
    <location>
        <begin position="447"/>
        <end position="482"/>
    </location>
</feature>
<feature type="repeat" description="Pumilio" evidence="5">
    <location>
        <begin position="556"/>
        <end position="591"/>
    </location>
</feature>
<dbReference type="GO" id="GO:0005737">
    <property type="term" value="C:cytoplasm"/>
    <property type="evidence" value="ECO:0007669"/>
    <property type="project" value="TreeGrafter"/>
</dbReference>
<sequence>MEAHIVNMSEDKRGAAAEGGETRFVANPDASNSTPTSTPLSCLRVLHPDHVAVGSPITRVPPYSAPPPSPKFWVDHDPSTLTHTHTNWAHDSSLISDFSKMNLLDQIQTDVDPCPYFNQPGTLPNPYDSGFNETENLPYHPHVNNARLFNEQGILPYHVNNSALFNGTENLPYHHHVNNAGLFTETGTLLPYHHHVNNAGLFDKGHTFDTPDDQGNLLYHHPVDQRRNQLQATSSGNYPIFRDRYMAPHSSGGFNSFVRLSSIAAMNCNANNPSHHYVSAKDKTEPPHFLPPKRVGGDPAAFRCDNSIILQGRDSRHCFENGYGSSHRRGPPRDEFCVSGSVSKNIFPGGPSGQNAGEFSLPMPLDYYSVPESQRCIYNLAKDQNGCRFLQRKVDEGSFEDMCVVFEGIIGSVVELMVDSFGNYLVQKLLDVCTDHQRLQIVLMLTNRPGQLVRISLNTHGTRVVQKLIETLDSDDQISLVKSAIQPGFLDLIKDLNGNHVIQRCLQCFSSQDNQFIFDASVKYCVEVATHQHGCCVLQRCIYYSMGKNRDRLISEICKHGLLLAQDPFGNYVVQYIIETDTPTAVAKMLGQFKGNYVHLSTQKFSSHVVEKCLRNVGDTRSRIVRELLAAPHFERLLQDPYANYVIQSALSFTKGLLHASLVDAIRNYKMLRSSPFCKRIFSGNLLRK</sequence>
<evidence type="ECO:0000256" key="1">
    <source>
        <dbReference type="ARBA" id="ARBA00022737"/>
    </source>
</evidence>
<dbReference type="SUPFAM" id="SSF48371">
    <property type="entry name" value="ARM repeat"/>
    <property type="match status" value="1"/>
</dbReference>
<keyword evidence="2" id="KW-0810">Translation regulation</keyword>
<dbReference type="PROSITE" id="PS50303">
    <property type="entry name" value="PUM_HD"/>
    <property type="match status" value="1"/>
</dbReference>
<feature type="domain" description="PUM-HD" evidence="6">
    <location>
        <begin position="348"/>
        <end position="689"/>
    </location>
</feature>
<dbReference type="InterPro" id="IPR016024">
    <property type="entry name" value="ARM-type_fold"/>
</dbReference>
<accession>A0A0L9UG64</accession>
<feature type="repeat" description="Pumilio" evidence="5">
    <location>
        <begin position="627"/>
        <end position="664"/>
    </location>
</feature>
<keyword evidence="1" id="KW-0677">Repeat</keyword>
<dbReference type="Gene3D" id="1.25.10.10">
    <property type="entry name" value="Leucine-rich Repeat Variant"/>
    <property type="match status" value="1"/>
</dbReference>